<evidence type="ECO:0000313" key="1">
    <source>
        <dbReference type="EMBL" id="PZW50327.1"/>
    </source>
</evidence>
<reference evidence="1 2" key="1">
    <citation type="submission" date="2018-06" db="EMBL/GenBank/DDBJ databases">
        <title>Genomic Encyclopedia of Archaeal and Bacterial Type Strains, Phase II (KMG-II): from individual species to whole genera.</title>
        <authorList>
            <person name="Goeker M."/>
        </authorList>
    </citation>
    <scope>NUCLEOTIDE SEQUENCE [LARGE SCALE GENOMIC DNA]</scope>
    <source>
        <strain evidence="1 2">DSM 24525</strain>
    </source>
</reference>
<dbReference type="Proteomes" id="UP000249688">
    <property type="component" value="Unassembled WGS sequence"/>
</dbReference>
<sequence length="66" mass="6415">MSDPTDALAYAEAAAALIGLPLAPAHLPGVAANLAVAARMAAIVMAVPLTPADEAAPVFVPAAPRA</sequence>
<organism evidence="1 2">
    <name type="scientific">Humitalea rosea</name>
    <dbReference type="NCBI Taxonomy" id="990373"/>
    <lineage>
        <taxon>Bacteria</taxon>
        <taxon>Pseudomonadati</taxon>
        <taxon>Pseudomonadota</taxon>
        <taxon>Alphaproteobacteria</taxon>
        <taxon>Acetobacterales</taxon>
        <taxon>Roseomonadaceae</taxon>
        <taxon>Humitalea</taxon>
    </lineage>
</organism>
<dbReference type="RefSeq" id="WP_211314002.1">
    <property type="nucleotide sequence ID" value="NZ_QKYU01000002.1"/>
</dbReference>
<name>A0A2W7IVM8_9PROT</name>
<proteinExistence type="predicted"/>
<keyword evidence="2" id="KW-1185">Reference proteome</keyword>
<dbReference type="InterPro" id="IPR025148">
    <property type="entry name" value="AtzG-like"/>
</dbReference>
<comment type="caution">
    <text evidence="1">The sequence shown here is derived from an EMBL/GenBank/DDBJ whole genome shotgun (WGS) entry which is preliminary data.</text>
</comment>
<dbReference type="AlphaFoldDB" id="A0A2W7IVM8"/>
<protein>
    <submittedName>
        <fullName evidence="1">Uncharacterized protein DUF4089</fullName>
    </submittedName>
</protein>
<dbReference type="Pfam" id="PF13318">
    <property type="entry name" value="AtzG-like"/>
    <property type="match status" value="1"/>
</dbReference>
<gene>
    <name evidence="1" type="ORF">C8P66_10215</name>
</gene>
<dbReference type="EMBL" id="QKYU01000002">
    <property type="protein sequence ID" value="PZW50327.1"/>
    <property type="molecule type" value="Genomic_DNA"/>
</dbReference>
<evidence type="ECO:0000313" key="2">
    <source>
        <dbReference type="Proteomes" id="UP000249688"/>
    </source>
</evidence>
<accession>A0A2W7IVM8</accession>